<dbReference type="AlphaFoldDB" id="A0A1M7CXT3"/>
<reference evidence="2 3" key="1">
    <citation type="submission" date="2016-11" db="EMBL/GenBank/DDBJ databases">
        <authorList>
            <person name="Jaros S."/>
            <person name="Januszkiewicz K."/>
            <person name="Wedrychowicz H."/>
        </authorList>
    </citation>
    <scope>NUCLEOTIDE SEQUENCE [LARGE SCALE GENOMIC DNA]</scope>
    <source>
        <strain evidence="2 3">DSM 29589</strain>
    </source>
</reference>
<proteinExistence type="predicted"/>
<evidence type="ECO:0000256" key="1">
    <source>
        <dbReference type="SAM" id="SignalP"/>
    </source>
</evidence>
<name>A0A1M7CXT3_9RHOB</name>
<keyword evidence="1" id="KW-0732">Signal</keyword>
<feature type="signal peptide" evidence="1">
    <location>
        <begin position="1"/>
        <end position="21"/>
    </location>
</feature>
<feature type="chain" id="PRO_5012613101" description="SnoaL-like domain-containing protein" evidence="1">
    <location>
        <begin position="22"/>
        <end position="178"/>
    </location>
</feature>
<dbReference type="OrthoDB" id="7863114at2"/>
<sequence length="178" mass="19474">MKSNIYSFIAAAVMMSSPVLALDLSKEDQKILGFIVDLYTDMVEAGSFGALTSFIPHAVLDHMAAKEGITTDEMRWKAGGEMSKIGRQITLENFTIDLDSATAGQSGTGRLYTMIPTSTTIVANGARIRTQNTTLGIKEGELWFLMRIDSAEQIMVLKEVYPDLSDLVFPASSRKVLN</sequence>
<keyword evidence="3" id="KW-1185">Reference proteome</keyword>
<gene>
    <name evidence="2" type="ORF">SAMN05444398_10530</name>
</gene>
<evidence type="ECO:0008006" key="4">
    <source>
        <dbReference type="Google" id="ProtNLM"/>
    </source>
</evidence>
<dbReference type="STRING" id="337701.SAMN05444398_10530"/>
<dbReference type="Proteomes" id="UP000183974">
    <property type="component" value="Unassembled WGS sequence"/>
</dbReference>
<evidence type="ECO:0000313" key="2">
    <source>
        <dbReference type="EMBL" id="SHL72052.1"/>
    </source>
</evidence>
<accession>A0A1M7CXT3</accession>
<protein>
    <recommendedName>
        <fullName evidence="4">SnoaL-like domain-containing protein</fullName>
    </recommendedName>
</protein>
<dbReference type="EMBL" id="FRBR01000005">
    <property type="protein sequence ID" value="SHL72052.1"/>
    <property type="molecule type" value="Genomic_DNA"/>
</dbReference>
<evidence type="ECO:0000313" key="3">
    <source>
        <dbReference type="Proteomes" id="UP000183974"/>
    </source>
</evidence>
<organism evidence="2 3">
    <name type="scientific">Roseovarius pacificus</name>
    <dbReference type="NCBI Taxonomy" id="337701"/>
    <lineage>
        <taxon>Bacteria</taxon>
        <taxon>Pseudomonadati</taxon>
        <taxon>Pseudomonadota</taxon>
        <taxon>Alphaproteobacteria</taxon>
        <taxon>Rhodobacterales</taxon>
        <taxon>Roseobacteraceae</taxon>
        <taxon>Roseovarius</taxon>
    </lineage>
</organism>
<dbReference type="RefSeq" id="WP_073034703.1">
    <property type="nucleotide sequence ID" value="NZ_BMLR01000005.1"/>
</dbReference>